<dbReference type="GO" id="GO:0017136">
    <property type="term" value="F:histone deacetylase activity, NAD-dependent"/>
    <property type="evidence" value="ECO:0007669"/>
    <property type="project" value="TreeGrafter"/>
</dbReference>
<sequence>IFDSVVYAFSISLTRSILRLICLVDESSYSWLRIASHSPTLVSYRALIKSNFNFLRTSADFCNGGCHVSLYDQGIVATGYLVAHKWWMPMWWIYNNNLSSRYMYEYWDRDPAFYPMDPFHDKPSKHLVVFTGAGISTSCGIPDFRGPTGIWTLQRQGKPLPKADMPFHRAMPGLTHMALAELEKALIMKFVISQ</sequence>
<evidence type="ECO:0000256" key="4">
    <source>
        <dbReference type="ARBA" id="ARBA00022833"/>
    </source>
</evidence>
<dbReference type="InterPro" id="IPR026590">
    <property type="entry name" value="Ssirtuin_cat_dom"/>
</dbReference>
<name>A0AA38BMA0_TAXCH</name>
<dbReference type="InterPro" id="IPR050134">
    <property type="entry name" value="NAD-dep_sirtuin_deacylases"/>
</dbReference>
<accession>A0AA38BMA0</accession>
<dbReference type="InterPro" id="IPR003000">
    <property type="entry name" value="Sirtuin"/>
</dbReference>
<dbReference type="PANTHER" id="PTHR11085:SF12">
    <property type="entry name" value="NAD-DEPENDENT PROTEIN DEACYLASE SIRTUIN-6"/>
    <property type="match status" value="1"/>
</dbReference>
<evidence type="ECO:0000256" key="6">
    <source>
        <dbReference type="ARBA" id="ARBA00038170"/>
    </source>
</evidence>
<evidence type="ECO:0000256" key="5">
    <source>
        <dbReference type="ARBA" id="ARBA00023027"/>
    </source>
</evidence>
<feature type="non-terminal residue" evidence="9">
    <location>
        <position position="1"/>
    </location>
</feature>
<dbReference type="GO" id="GO:0070403">
    <property type="term" value="F:NAD+ binding"/>
    <property type="evidence" value="ECO:0007669"/>
    <property type="project" value="InterPro"/>
</dbReference>
<evidence type="ECO:0000313" key="10">
    <source>
        <dbReference type="Proteomes" id="UP000824469"/>
    </source>
</evidence>
<dbReference type="GO" id="GO:0003714">
    <property type="term" value="F:transcription corepressor activity"/>
    <property type="evidence" value="ECO:0007669"/>
    <property type="project" value="TreeGrafter"/>
</dbReference>
<comment type="similarity">
    <text evidence="6">Belongs to the sirtuin family. Class IV subfamily.</text>
</comment>
<dbReference type="Proteomes" id="UP000824469">
    <property type="component" value="Unassembled WGS sequence"/>
</dbReference>
<keyword evidence="10" id="KW-1185">Reference proteome</keyword>
<feature type="non-terminal residue" evidence="9">
    <location>
        <position position="194"/>
    </location>
</feature>
<evidence type="ECO:0000313" key="9">
    <source>
        <dbReference type="EMBL" id="KAH9287640.1"/>
    </source>
</evidence>
<dbReference type="EC" id="2.3.1.286" evidence="1"/>
<dbReference type="GO" id="GO:0046872">
    <property type="term" value="F:metal ion binding"/>
    <property type="evidence" value="ECO:0007669"/>
    <property type="project" value="UniProtKB-KW"/>
</dbReference>
<evidence type="ECO:0000256" key="2">
    <source>
        <dbReference type="ARBA" id="ARBA00022679"/>
    </source>
</evidence>
<keyword evidence="5" id="KW-0520">NAD</keyword>
<keyword evidence="4" id="KW-0862">Zinc</keyword>
<evidence type="ECO:0000256" key="1">
    <source>
        <dbReference type="ARBA" id="ARBA00012928"/>
    </source>
</evidence>
<dbReference type="GO" id="GO:0005634">
    <property type="term" value="C:nucleus"/>
    <property type="evidence" value="ECO:0007669"/>
    <property type="project" value="TreeGrafter"/>
</dbReference>
<feature type="domain" description="Deacetylase sirtuin-type" evidence="8">
    <location>
        <begin position="111"/>
        <end position="194"/>
    </location>
</feature>
<keyword evidence="2" id="KW-0808">Transferase</keyword>
<reference evidence="9 10" key="1">
    <citation type="journal article" date="2021" name="Nat. Plants">
        <title>The Taxus genome provides insights into paclitaxel biosynthesis.</title>
        <authorList>
            <person name="Xiong X."/>
            <person name="Gou J."/>
            <person name="Liao Q."/>
            <person name="Li Y."/>
            <person name="Zhou Q."/>
            <person name="Bi G."/>
            <person name="Li C."/>
            <person name="Du R."/>
            <person name="Wang X."/>
            <person name="Sun T."/>
            <person name="Guo L."/>
            <person name="Liang H."/>
            <person name="Lu P."/>
            <person name="Wu Y."/>
            <person name="Zhang Z."/>
            <person name="Ro D.K."/>
            <person name="Shang Y."/>
            <person name="Huang S."/>
            <person name="Yan J."/>
        </authorList>
    </citation>
    <scope>NUCLEOTIDE SEQUENCE [LARGE SCALE GENOMIC DNA]</scope>
    <source>
        <strain evidence="9">Ta-2019</strain>
    </source>
</reference>
<keyword evidence="3" id="KW-0479">Metal-binding</keyword>
<dbReference type="PANTHER" id="PTHR11085">
    <property type="entry name" value="NAD-DEPENDENT PROTEIN DEACYLASE SIRTUIN-5, MITOCHONDRIAL-RELATED"/>
    <property type="match status" value="1"/>
</dbReference>
<organism evidence="9 10">
    <name type="scientific">Taxus chinensis</name>
    <name type="common">Chinese yew</name>
    <name type="synonym">Taxus wallichiana var. chinensis</name>
    <dbReference type="NCBI Taxonomy" id="29808"/>
    <lineage>
        <taxon>Eukaryota</taxon>
        <taxon>Viridiplantae</taxon>
        <taxon>Streptophyta</taxon>
        <taxon>Embryophyta</taxon>
        <taxon>Tracheophyta</taxon>
        <taxon>Spermatophyta</taxon>
        <taxon>Pinopsida</taxon>
        <taxon>Pinidae</taxon>
        <taxon>Conifers II</taxon>
        <taxon>Cupressales</taxon>
        <taxon>Taxaceae</taxon>
        <taxon>Taxus</taxon>
    </lineage>
</organism>
<dbReference type="InterPro" id="IPR029035">
    <property type="entry name" value="DHS-like_NAD/FAD-binding_dom"/>
</dbReference>
<dbReference type="Gene3D" id="3.40.50.1220">
    <property type="entry name" value="TPP-binding domain"/>
    <property type="match status" value="1"/>
</dbReference>
<dbReference type="PROSITE" id="PS50305">
    <property type="entry name" value="SIRTUIN"/>
    <property type="match status" value="1"/>
</dbReference>
<dbReference type="AlphaFoldDB" id="A0AA38BMA0"/>
<gene>
    <name evidence="9" type="ORF">KI387_031757</name>
</gene>
<comment type="caution">
    <text evidence="7">Lacks conserved residue(s) required for the propagation of feature annotation.</text>
</comment>
<comment type="caution">
    <text evidence="9">The sequence shown here is derived from an EMBL/GenBank/DDBJ whole genome shotgun (WGS) entry which is preliminary data.</text>
</comment>
<evidence type="ECO:0000256" key="3">
    <source>
        <dbReference type="ARBA" id="ARBA00022723"/>
    </source>
</evidence>
<dbReference type="GO" id="GO:0000122">
    <property type="term" value="P:negative regulation of transcription by RNA polymerase II"/>
    <property type="evidence" value="ECO:0007669"/>
    <property type="project" value="TreeGrafter"/>
</dbReference>
<evidence type="ECO:0000256" key="7">
    <source>
        <dbReference type="PROSITE-ProRule" id="PRU00236"/>
    </source>
</evidence>
<dbReference type="EMBL" id="JAHRHJ020003813">
    <property type="protein sequence ID" value="KAH9287640.1"/>
    <property type="molecule type" value="Genomic_DNA"/>
</dbReference>
<dbReference type="Pfam" id="PF02146">
    <property type="entry name" value="SIR2"/>
    <property type="match status" value="1"/>
</dbReference>
<dbReference type="SUPFAM" id="SSF52467">
    <property type="entry name" value="DHS-like NAD/FAD-binding domain"/>
    <property type="match status" value="1"/>
</dbReference>
<protein>
    <recommendedName>
        <fullName evidence="1">protein acetyllysine N-acetyltransferase</fullName>
        <ecNumber evidence="1">2.3.1.286</ecNumber>
    </recommendedName>
</protein>
<evidence type="ECO:0000259" key="8">
    <source>
        <dbReference type="PROSITE" id="PS50305"/>
    </source>
</evidence>
<proteinExistence type="inferred from homology"/>